<dbReference type="InterPro" id="IPR029095">
    <property type="entry name" value="NarX-like_N"/>
</dbReference>
<evidence type="ECO:0000256" key="1">
    <source>
        <dbReference type="ARBA" id="ARBA00004141"/>
    </source>
</evidence>
<dbReference type="GO" id="GO:0016020">
    <property type="term" value="C:membrane"/>
    <property type="evidence" value="ECO:0007669"/>
    <property type="project" value="UniProtKB-SubCell"/>
</dbReference>
<comment type="caution">
    <text evidence="6">The sequence shown here is derived from an EMBL/GenBank/DDBJ whole genome shotgun (WGS) entry which is preliminary data.</text>
</comment>
<evidence type="ECO:0000256" key="2">
    <source>
        <dbReference type="ARBA" id="ARBA00022692"/>
    </source>
</evidence>
<accession>A0A699WZ01</accession>
<keyword evidence="2" id="KW-0812">Transmembrane</keyword>
<feature type="non-terminal residue" evidence="6">
    <location>
        <position position="104"/>
    </location>
</feature>
<comment type="subcellular location">
    <subcellularLocation>
        <location evidence="1">Membrane</location>
        <topology evidence="1">Multi-pass membrane protein</topology>
    </subcellularLocation>
</comment>
<dbReference type="AlphaFoldDB" id="A0A699WZ01"/>
<keyword evidence="3" id="KW-1133">Transmembrane helix</keyword>
<proteinExistence type="predicted"/>
<evidence type="ECO:0000256" key="3">
    <source>
        <dbReference type="ARBA" id="ARBA00022989"/>
    </source>
</evidence>
<dbReference type="EMBL" id="BKCJ011789398">
    <property type="protein sequence ID" value="GFD53032.1"/>
    <property type="molecule type" value="Genomic_DNA"/>
</dbReference>
<organism evidence="6">
    <name type="scientific">Tanacetum cinerariifolium</name>
    <name type="common">Dalmatian daisy</name>
    <name type="synonym">Chrysanthemum cinerariifolium</name>
    <dbReference type="NCBI Taxonomy" id="118510"/>
    <lineage>
        <taxon>Eukaryota</taxon>
        <taxon>Viridiplantae</taxon>
        <taxon>Streptophyta</taxon>
        <taxon>Embryophyta</taxon>
        <taxon>Tracheophyta</taxon>
        <taxon>Spermatophyta</taxon>
        <taxon>Magnoliopsida</taxon>
        <taxon>eudicotyledons</taxon>
        <taxon>Gunneridae</taxon>
        <taxon>Pentapetalae</taxon>
        <taxon>asterids</taxon>
        <taxon>campanulids</taxon>
        <taxon>Asterales</taxon>
        <taxon>Asteraceae</taxon>
        <taxon>Asteroideae</taxon>
        <taxon>Anthemideae</taxon>
        <taxon>Anthemidinae</taxon>
        <taxon>Tanacetum</taxon>
    </lineage>
</organism>
<gene>
    <name evidence="6" type="ORF">Tci_925001</name>
</gene>
<keyword evidence="4" id="KW-0472">Membrane</keyword>
<dbReference type="Pfam" id="PF13675">
    <property type="entry name" value="PilJ"/>
    <property type="match status" value="1"/>
</dbReference>
<feature type="domain" description="NarX-like N-terminal" evidence="5">
    <location>
        <begin position="1"/>
        <end position="93"/>
    </location>
</feature>
<evidence type="ECO:0000256" key="4">
    <source>
        <dbReference type="ARBA" id="ARBA00023136"/>
    </source>
</evidence>
<protein>
    <recommendedName>
        <fullName evidence="5">NarX-like N-terminal domain-containing protein</fullName>
    </recommendedName>
</protein>
<evidence type="ECO:0000313" key="6">
    <source>
        <dbReference type="EMBL" id="GFD53032.1"/>
    </source>
</evidence>
<reference evidence="6" key="1">
    <citation type="journal article" date="2019" name="Sci. Rep.">
        <title>Draft genome of Tanacetum cinerariifolium, the natural source of mosquito coil.</title>
        <authorList>
            <person name="Yamashiro T."/>
            <person name="Shiraishi A."/>
            <person name="Satake H."/>
            <person name="Nakayama K."/>
        </authorList>
    </citation>
    <scope>NUCLEOTIDE SEQUENCE</scope>
</reference>
<evidence type="ECO:0000259" key="5">
    <source>
        <dbReference type="Pfam" id="PF13675"/>
    </source>
</evidence>
<feature type="non-terminal residue" evidence="6">
    <location>
        <position position="1"/>
    </location>
</feature>
<name>A0A699WZ01_TANCI</name>
<sequence>ELRVLSQRIAKNASEAAAGKPQAFKLLADARNDFDMRWGYLRKGDKNTGLPPAPQDVRDELQTVQADWEALRRNTDVILANEQTVLSLHQVAATLAETIPQLQV</sequence>